<dbReference type="Pfam" id="PF03982">
    <property type="entry name" value="DAGAT"/>
    <property type="match status" value="1"/>
</dbReference>
<evidence type="ECO:0000256" key="9">
    <source>
        <dbReference type="ARBA" id="ARBA00023136"/>
    </source>
</evidence>
<comment type="subcellular location">
    <subcellularLocation>
        <location evidence="1 11">Endoplasmic reticulum membrane</location>
        <topology evidence="1 11">Multi-pass membrane protein</topology>
    </subcellularLocation>
</comment>
<protein>
    <recommendedName>
        <fullName evidence="11">Acyltransferase</fullName>
        <ecNumber evidence="11">2.3.1.-</ecNumber>
    </recommendedName>
</protein>
<evidence type="ECO:0000256" key="7">
    <source>
        <dbReference type="ARBA" id="ARBA00022989"/>
    </source>
</evidence>
<keyword evidence="5 11" id="KW-0812">Transmembrane</keyword>
<name>A0A0G4H3J2_9ALVE</name>
<dbReference type="PANTHER" id="PTHR12317:SF63">
    <property type="entry name" value="DIACYLGLYCEROL O-ACYLTRANSFERASE 2"/>
    <property type="match status" value="1"/>
</dbReference>
<evidence type="ECO:0000256" key="1">
    <source>
        <dbReference type="ARBA" id="ARBA00004477"/>
    </source>
</evidence>
<comment type="similarity">
    <text evidence="2 11">Belongs to the diacylglycerol acyltransferase family.</text>
</comment>
<evidence type="ECO:0000256" key="2">
    <source>
        <dbReference type="ARBA" id="ARBA00005420"/>
    </source>
</evidence>
<evidence type="ECO:0000256" key="4">
    <source>
        <dbReference type="ARBA" id="ARBA00022679"/>
    </source>
</evidence>
<dbReference type="AlphaFoldDB" id="A0A0G4H3J2"/>
<evidence type="ECO:0000256" key="5">
    <source>
        <dbReference type="ARBA" id="ARBA00022692"/>
    </source>
</evidence>
<sequence>MSVVRKSSKECDECFRCLELFSVPPSLASGTGGEGSKDHQAVEALVKTSQKPFEKNELASLAPLSLFEEAMVLAFLFITMGMPLFWFFVFTPYVVIFSSLATKVLFALTTLGLATHPLPKIPHEQMRKSPLVFALYKYFSYRFVWKGRLHEKIRKVGPWLGAGAPHGVLPFANLLSMAGINSFSFLPGTFKGAPATVVFSTPFLRYLFLLGPACDVSAKSLERELAKGSFIGLVPDGIAGIFKCSHTSETVYLKNRKGLARLALKTGYALLPAYSMGNTEAFTPWFDPFGLMEWASRKAQASLFFYTGRFGLPLGIPRRTRITMLVGEPVLVQKKENPSPAEIDEVHEELLKGIRECFDLHKDSLGWGHKQMKFV</sequence>
<evidence type="ECO:0000256" key="6">
    <source>
        <dbReference type="ARBA" id="ARBA00022824"/>
    </source>
</evidence>
<keyword evidence="8" id="KW-0443">Lipid metabolism</keyword>
<dbReference type="PANTHER" id="PTHR12317">
    <property type="entry name" value="DIACYLGLYCEROL O-ACYLTRANSFERASE"/>
    <property type="match status" value="1"/>
</dbReference>
<keyword evidence="9 11" id="KW-0472">Membrane</keyword>
<dbReference type="PhylomeDB" id="A0A0G4H3J2"/>
<keyword evidence="10" id="KW-0012">Acyltransferase</keyword>
<dbReference type="GO" id="GO:0019432">
    <property type="term" value="P:triglyceride biosynthetic process"/>
    <property type="evidence" value="ECO:0007669"/>
    <property type="project" value="TreeGrafter"/>
</dbReference>
<accession>A0A0G4H3J2</accession>
<comment type="caution">
    <text evidence="11">Lacks conserved residue(s) required for the propagation of feature annotation.</text>
</comment>
<keyword evidence="6 11" id="KW-0256">Endoplasmic reticulum</keyword>
<keyword evidence="3" id="KW-0444">Lipid biosynthesis</keyword>
<keyword evidence="7 11" id="KW-1133">Transmembrane helix</keyword>
<evidence type="ECO:0000256" key="3">
    <source>
        <dbReference type="ARBA" id="ARBA00022516"/>
    </source>
</evidence>
<evidence type="ECO:0000256" key="11">
    <source>
        <dbReference type="RuleBase" id="RU367023"/>
    </source>
</evidence>
<dbReference type="InterPro" id="IPR007130">
    <property type="entry name" value="DAGAT"/>
</dbReference>
<organism evidence="12">
    <name type="scientific">Chromera velia CCMP2878</name>
    <dbReference type="NCBI Taxonomy" id="1169474"/>
    <lineage>
        <taxon>Eukaryota</taxon>
        <taxon>Sar</taxon>
        <taxon>Alveolata</taxon>
        <taxon>Colpodellida</taxon>
        <taxon>Chromeraceae</taxon>
        <taxon>Chromera</taxon>
    </lineage>
</organism>
<dbReference type="EMBL" id="CDMZ01001834">
    <property type="protein sequence ID" value="CEM38189.1"/>
    <property type="molecule type" value="Genomic_DNA"/>
</dbReference>
<keyword evidence="4 11" id="KW-0808">Transferase</keyword>
<dbReference type="EC" id="2.3.1.-" evidence="11"/>
<reference evidence="12" key="1">
    <citation type="submission" date="2014-11" db="EMBL/GenBank/DDBJ databases">
        <authorList>
            <person name="Otto D Thomas"/>
            <person name="Naeem Raeece"/>
        </authorList>
    </citation>
    <scope>NUCLEOTIDE SEQUENCE</scope>
</reference>
<dbReference type="VEuPathDB" id="CryptoDB:Cvel_24530"/>
<evidence type="ECO:0000256" key="10">
    <source>
        <dbReference type="ARBA" id="ARBA00023315"/>
    </source>
</evidence>
<evidence type="ECO:0000256" key="8">
    <source>
        <dbReference type="ARBA" id="ARBA00023098"/>
    </source>
</evidence>
<feature type="transmembrane region" description="Helical" evidence="11">
    <location>
        <begin position="70"/>
        <end position="89"/>
    </location>
</feature>
<proteinExistence type="inferred from homology"/>
<evidence type="ECO:0000313" key="12">
    <source>
        <dbReference type="EMBL" id="CEM38189.1"/>
    </source>
</evidence>
<gene>
    <name evidence="12" type="ORF">Cvel_24530</name>
</gene>
<dbReference type="GO" id="GO:0005789">
    <property type="term" value="C:endoplasmic reticulum membrane"/>
    <property type="evidence" value="ECO:0007669"/>
    <property type="project" value="UniProtKB-SubCell"/>
</dbReference>
<dbReference type="GO" id="GO:0004144">
    <property type="term" value="F:diacylglycerol O-acyltransferase activity"/>
    <property type="evidence" value="ECO:0007669"/>
    <property type="project" value="TreeGrafter"/>
</dbReference>